<evidence type="ECO:0000256" key="3">
    <source>
        <dbReference type="ARBA" id="ARBA00022475"/>
    </source>
</evidence>
<dbReference type="InterPro" id="IPR047695">
    <property type="entry name" value="T4SS_VirB10/PtlG"/>
</dbReference>
<evidence type="ECO:0000256" key="1">
    <source>
        <dbReference type="ARBA" id="ARBA00004162"/>
    </source>
</evidence>
<comment type="caution">
    <text evidence="9">The sequence shown here is derived from an EMBL/GenBank/DDBJ whole genome shotgun (WGS) entry which is preliminary data.</text>
</comment>
<dbReference type="EMBL" id="QFPP01000037">
    <property type="protein sequence ID" value="PZQ76878.1"/>
    <property type="molecule type" value="Genomic_DNA"/>
</dbReference>
<gene>
    <name evidence="9" type="ORF">DI563_05740</name>
</gene>
<evidence type="ECO:0000256" key="8">
    <source>
        <dbReference type="SAM" id="Phobius"/>
    </source>
</evidence>
<dbReference type="AlphaFoldDB" id="A0A2W5QI51"/>
<feature type="compositionally biased region" description="Low complexity" evidence="7">
    <location>
        <begin position="107"/>
        <end position="122"/>
    </location>
</feature>
<proteinExistence type="inferred from homology"/>
<evidence type="ECO:0000256" key="2">
    <source>
        <dbReference type="ARBA" id="ARBA00010265"/>
    </source>
</evidence>
<keyword evidence="4 8" id="KW-0812">Transmembrane</keyword>
<name>A0A2W5QI51_VARPD</name>
<feature type="compositionally biased region" description="Low complexity" evidence="7">
    <location>
        <begin position="153"/>
        <end position="173"/>
    </location>
</feature>
<evidence type="ECO:0000313" key="10">
    <source>
        <dbReference type="Proteomes" id="UP000249135"/>
    </source>
</evidence>
<feature type="compositionally biased region" description="Pro residues" evidence="7">
    <location>
        <begin position="129"/>
        <end position="147"/>
    </location>
</feature>
<dbReference type="Proteomes" id="UP000249135">
    <property type="component" value="Unassembled WGS sequence"/>
</dbReference>
<reference evidence="9 10" key="1">
    <citation type="submission" date="2017-08" db="EMBL/GenBank/DDBJ databases">
        <title>Infants hospitalized years apart are colonized by the same room-sourced microbial strains.</title>
        <authorList>
            <person name="Brooks B."/>
            <person name="Olm M.R."/>
            <person name="Firek B.A."/>
            <person name="Baker R."/>
            <person name="Thomas B.C."/>
            <person name="Morowitz M.J."/>
            <person name="Banfield J.F."/>
        </authorList>
    </citation>
    <scope>NUCLEOTIDE SEQUENCE [LARGE SCALE GENOMIC DNA]</scope>
    <source>
        <strain evidence="9">S2_005_003_R2_41</strain>
    </source>
</reference>
<keyword evidence="3" id="KW-1003">Cell membrane</keyword>
<dbReference type="Pfam" id="PF03743">
    <property type="entry name" value="TrbI"/>
    <property type="match status" value="1"/>
</dbReference>
<evidence type="ECO:0000256" key="4">
    <source>
        <dbReference type="ARBA" id="ARBA00022692"/>
    </source>
</evidence>
<evidence type="ECO:0000256" key="5">
    <source>
        <dbReference type="ARBA" id="ARBA00022989"/>
    </source>
</evidence>
<comment type="subcellular location">
    <subcellularLocation>
        <location evidence="1">Cell membrane</location>
        <topology evidence="1">Single-pass membrane protein</topology>
    </subcellularLocation>
</comment>
<sequence length="413" mass="43787">MTQGQEQDPFAGEPEAGFETQGTHVTAPQTQPFTGETKKRKNYRLLIGGLVTVVILIGALFLAAQGIKVVREKWAEEKAAREKEQREKLAQARKGRQFSLEREGPSEPEAAPKPAATASAPAIELKNPGPAPAAKPPAAPPPKPKPPSMMVDGTAAGSSERAAAEKAAAMVGESKSEDGGTVQALANKQASGKPATSTAQASAAQLGDRSFVLARGSWIPCILETQLDTTVAGNTTCVVPEDVYSDDGKALLIEKGSRSFGSFGGTLKVGDKRIAGMWSRIKTTRGVVIDVESPGADGVGTTGMGGYVDNHWVDRIGAAVLLSFIEDGLAYAVAERQNQQSQANSSNSNSGYSSTNVYMPNNAVGSTRRLSEKILDSTINIPPTLYKNRGDRIAIFVNRDLWFDSTYKLLKVQ</sequence>
<keyword evidence="5 8" id="KW-1133">Transmembrane helix</keyword>
<evidence type="ECO:0000256" key="7">
    <source>
        <dbReference type="SAM" id="MobiDB-lite"/>
    </source>
</evidence>
<feature type="region of interest" description="Disordered" evidence="7">
    <location>
        <begin position="337"/>
        <end position="358"/>
    </location>
</feature>
<dbReference type="CDD" id="cd16429">
    <property type="entry name" value="VirB10"/>
    <property type="match status" value="1"/>
</dbReference>
<dbReference type="GO" id="GO:0005886">
    <property type="term" value="C:plasma membrane"/>
    <property type="evidence" value="ECO:0007669"/>
    <property type="project" value="UniProtKB-SubCell"/>
</dbReference>
<feature type="region of interest" description="Disordered" evidence="7">
    <location>
        <begin position="1"/>
        <end position="36"/>
    </location>
</feature>
<feature type="transmembrane region" description="Helical" evidence="8">
    <location>
        <begin position="45"/>
        <end position="64"/>
    </location>
</feature>
<accession>A0A2W5QI51</accession>
<evidence type="ECO:0000313" key="9">
    <source>
        <dbReference type="EMBL" id="PZQ76878.1"/>
    </source>
</evidence>
<keyword evidence="6 8" id="KW-0472">Membrane</keyword>
<comment type="similarity">
    <text evidence="2">Belongs to the TrbI/VirB10 family.</text>
</comment>
<evidence type="ECO:0000256" key="6">
    <source>
        <dbReference type="ARBA" id="ARBA00023136"/>
    </source>
</evidence>
<dbReference type="InterPro" id="IPR042217">
    <property type="entry name" value="T4SS_VirB10/TrbI"/>
</dbReference>
<dbReference type="NCBIfam" id="NF038091">
    <property type="entry name" value="T4SS_VirB10"/>
    <property type="match status" value="1"/>
</dbReference>
<feature type="compositionally biased region" description="Low complexity" evidence="7">
    <location>
        <begin position="337"/>
        <end position="354"/>
    </location>
</feature>
<feature type="region of interest" description="Disordered" evidence="7">
    <location>
        <begin position="85"/>
        <end position="180"/>
    </location>
</feature>
<protein>
    <submittedName>
        <fullName evidence="9">Uncharacterized protein</fullName>
    </submittedName>
</protein>
<organism evidence="9 10">
    <name type="scientific">Variovorax paradoxus</name>
    <dbReference type="NCBI Taxonomy" id="34073"/>
    <lineage>
        <taxon>Bacteria</taxon>
        <taxon>Pseudomonadati</taxon>
        <taxon>Pseudomonadota</taxon>
        <taxon>Betaproteobacteria</taxon>
        <taxon>Burkholderiales</taxon>
        <taxon>Comamonadaceae</taxon>
        <taxon>Variovorax</taxon>
    </lineage>
</organism>
<dbReference type="Gene3D" id="2.40.128.260">
    <property type="entry name" value="Type IV secretion system, VirB10/TraB/TrbI"/>
    <property type="match status" value="2"/>
</dbReference>
<dbReference type="InterPro" id="IPR005498">
    <property type="entry name" value="T4SS_VirB10/TraB/TrbI"/>
</dbReference>
<feature type="compositionally biased region" description="Polar residues" evidence="7">
    <location>
        <begin position="20"/>
        <end position="34"/>
    </location>
</feature>